<organism evidence="1 2">
    <name type="scientific">Coffea canephora</name>
    <name type="common">Robusta coffee</name>
    <dbReference type="NCBI Taxonomy" id="49390"/>
    <lineage>
        <taxon>Eukaryota</taxon>
        <taxon>Viridiplantae</taxon>
        <taxon>Streptophyta</taxon>
        <taxon>Embryophyta</taxon>
        <taxon>Tracheophyta</taxon>
        <taxon>Spermatophyta</taxon>
        <taxon>Magnoliopsida</taxon>
        <taxon>eudicotyledons</taxon>
        <taxon>Gunneridae</taxon>
        <taxon>Pentapetalae</taxon>
        <taxon>asterids</taxon>
        <taxon>lamiids</taxon>
        <taxon>Gentianales</taxon>
        <taxon>Rubiaceae</taxon>
        <taxon>Ixoroideae</taxon>
        <taxon>Gardenieae complex</taxon>
        <taxon>Bertiereae - Coffeeae clade</taxon>
        <taxon>Coffeeae</taxon>
        <taxon>Coffea</taxon>
    </lineage>
</organism>
<gene>
    <name evidence="1" type="ORF">GSCOC_T00019295001</name>
</gene>
<sequence>MMVTKAVSGQQTLKDALCSAMKTSRYAEIISKAESDRVGIQQERERMKTLHSEEKAAPRRGRGAEQLKKEAELVKMREGSCQGYFGDDAKESRARA</sequence>
<proteinExistence type="predicted"/>
<name>A0A068VAU0_COFCA</name>
<accession>A0A068VAU0</accession>
<dbReference type="AlphaFoldDB" id="A0A068VAU0"/>
<keyword evidence="2" id="KW-1185">Reference proteome</keyword>
<dbReference type="InParanoid" id="A0A068VAU0"/>
<evidence type="ECO:0000313" key="2">
    <source>
        <dbReference type="Proteomes" id="UP000295252"/>
    </source>
</evidence>
<protein>
    <submittedName>
        <fullName evidence="1">Uncharacterized protein</fullName>
    </submittedName>
</protein>
<dbReference type="EMBL" id="HG739220">
    <property type="protein sequence ID" value="CDP16783.1"/>
    <property type="molecule type" value="Genomic_DNA"/>
</dbReference>
<dbReference type="Proteomes" id="UP000295252">
    <property type="component" value="Chromosome I"/>
</dbReference>
<reference evidence="2" key="1">
    <citation type="journal article" date="2014" name="Science">
        <title>The coffee genome provides insight into the convergent evolution of caffeine biosynthesis.</title>
        <authorList>
            <person name="Denoeud F."/>
            <person name="Carretero-Paulet L."/>
            <person name="Dereeper A."/>
            <person name="Droc G."/>
            <person name="Guyot R."/>
            <person name="Pietrella M."/>
            <person name="Zheng C."/>
            <person name="Alberti A."/>
            <person name="Anthony F."/>
            <person name="Aprea G."/>
            <person name="Aury J.M."/>
            <person name="Bento P."/>
            <person name="Bernard M."/>
            <person name="Bocs S."/>
            <person name="Campa C."/>
            <person name="Cenci A."/>
            <person name="Combes M.C."/>
            <person name="Crouzillat D."/>
            <person name="Da Silva C."/>
            <person name="Daddiego L."/>
            <person name="De Bellis F."/>
            <person name="Dussert S."/>
            <person name="Garsmeur O."/>
            <person name="Gayraud T."/>
            <person name="Guignon V."/>
            <person name="Jahn K."/>
            <person name="Jamilloux V."/>
            <person name="Joet T."/>
            <person name="Labadie K."/>
            <person name="Lan T."/>
            <person name="Leclercq J."/>
            <person name="Lepelley M."/>
            <person name="Leroy T."/>
            <person name="Li L.T."/>
            <person name="Librado P."/>
            <person name="Lopez L."/>
            <person name="Munoz A."/>
            <person name="Noel B."/>
            <person name="Pallavicini A."/>
            <person name="Perrotta G."/>
            <person name="Poncet V."/>
            <person name="Pot D."/>
            <person name="Priyono X."/>
            <person name="Rigoreau M."/>
            <person name="Rouard M."/>
            <person name="Rozas J."/>
            <person name="Tranchant-Dubreuil C."/>
            <person name="VanBuren R."/>
            <person name="Zhang Q."/>
            <person name="Andrade A.C."/>
            <person name="Argout X."/>
            <person name="Bertrand B."/>
            <person name="de Kochko A."/>
            <person name="Graziosi G."/>
            <person name="Henry R.J."/>
            <person name="Jayarama X."/>
            <person name="Ming R."/>
            <person name="Nagai C."/>
            <person name="Rounsley S."/>
            <person name="Sankoff D."/>
            <person name="Giuliano G."/>
            <person name="Albert V.A."/>
            <person name="Wincker P."/>
            <person name="Lashermes P."/>
        </authorList>
    </citation>
    <scope>NUCLEOTIDE SEQUENCE [LARGE SCALE GENOMIC DNA]</scope>
    <source>
        <strain evidence="2">cv. DH200-94</strain>
    </source>
</reference>
<dbReference type="Gramene" id="CDP16783">
    <property type="protein sequence ID" value="CDP16783"/>
    <property type="gene ID" value="GSCOC_T00019295001"/>
</dbReference>
<evidence type="ECO:0000313" key="1">
    <source>
        <dbReference type="EMBL" id="CDP16783.1"/>
    </source>
</evidence>